<evidence type="ECO:0000256" key="6">
    <source>
        <dbReference type="ARBA" id="ARBA00025797"/>
    </source>
</evidence>
<dbReference type="KEGG" id="pmrn:116943841"/>
<keyword evidence="2 7" id="KW-0812">Transmembrane</keyword>
<proteinExistence type="inferred from homology"/>
<dbReference type="GeneID" id="116943841"/>
<keyword evidence="3" id="KW-0732">Signal</keyword>
<accession>A0AAJ7T7Y4</accession>
<evidence type="ECO:0000256" key="3">
    <source>
        <dbReference type="ARBA" id="ARBA00022729"/>
    </source>
</evidence>
<feature type="transmembrane region" description="Helical" evidence="7">
    <location>
        <begin position="211"/>
        <end position="234"/>
    </location>
</feature>
<dbReference type="Pfam" id="PF09335">
    <property type="entry name" value="VTT_dom"/>
    <property type="match status" value="1"/>
</dbReference>
<evidence type="ECO:0000256" key="2">
    <source>
        <dbReference type="ARBA" id="ARBA00022692"/>
    </source>
</evidence>
<keyword evidence="5 7" id="KW-0472">Membrane</keyword>
<gene>
    <name evidence="10 11 12" type="primary">TMEM41A</name>
</gene>
<dbReference type="InterPro" id="IPR032816">
    <property type="entry name" value="VTT_dom"/>
</dbReference>
<evidence type="ECO:0000256" key="7">
    <source>
        <dbReference type="SAM" id="Phobius"/>
    </source>
</evidence>
<dbReference type="RefSeq" id="XP_032812982.1">
    <property type="nucleotide sequence ID" value="XM_032957091.1"/>
</dbReference>
<dbReference type="PANTHER" id="PTHR43220">
    <property type="match status" value="1"/>
</dbReference>
<protein>
    <submittedName>
        <fullName evidence="10 11">Transmembrane protein 41A isoform X1</fullName>
    </submittedName>
</protein>
<feature type="transmembrane region" description="Helical" evidence="7">
    <location>
        <begin position="180"/>
        <end position="199"/>
    </location>
</feature>
<evidence type="ECO:0000313" key="12">
    <source>
        <dbReference type="RefSeq" id="XP_032812983.1"/>
    </source>
</evidence>
<feature type="domain" description="VTT" evidence="8">
    <location>
        <begin position="80"/>
        <end position="199"/>
    </location>
</feature>
<feature type="transmembrane region" description="Helical" evidence="7">
    <location>
        <begin position="6"/>
        <end position="23"/>
    </location>
</feature>
<dbReference type="RefSeq" id="XP_032812981.1">
    <property type="nucleotide sequence ID" value="XM_032957090.1"/>
</dbReference>
<dbReference type="CTD" id="90407"/>
<evidence type="ECO:0000256" key="1">
    <source>
        <dbReference type="ARBA" id="ARBA00004141"/>
    </source>
</evidence>
<name>A0AAJ7T7Y4_PETMA</name>
<evidence type="ECO:0000256" key="4">
    <source>
        <dbReference type="ARBA" id="ARBA00022989"/>
    </source>
</evidence>
<dbReference type="AlphaFoldDB" id="A0AAJ7T7Y4"/>
<keyword evidence="9" id="KW-1185">Reference proteome</keyword>
<dbReference type="RefSeq" id="XP_032812983.1">
    <property type="nucleotide sequence ID" value="XM_032957092.1"/>
</dbReference>
<organism evidence="9 12">
    <name type="scientific">Petromyzon marinus</name>
    <name type="common">Sea lamprey</name>
    <dbReference type="NCBI Taxonomy" id="7757"/>
    <lineage>
        <taxon>Eukaryota</taxon>
        <taxon>Metazoa</taxon>
        <taxon>Chordata</taxon>
        <taxon>Craniata</taxon>
        <taxon>Vertebrata</taxon>
        <taxon>Cyclostomata</taxon>
        <taxon>Hyperoartia</taxon>
        <taxon>Petromyzontiformes</taxon>
        <taxon>Petromyzontidae</taxon>
        <taxon>Petromyzon</taxon>
    </lineage>
</organism>
<evidence type="ECO:0000259" key="8">
    <source>
        <dbReference type="Pfam" id="PF09335"/>
    </source>
</evidence>
<comment type="similarity">
    <text evidence="6">Belongs to the TMEM41 family.</text>
</comment>
<dbReference type="PANTHER" id="PTHR43220:SF21">
    <property type="entry name" value="TRANSMEMBRANE PROTEIN 41A"/>
    <property type="match status" value="1"/>
</dbReference>
<evidence type="ECO:0000313" key="9">
    <source>
        <dbReference type="Proteomes" id="UP001318040"/>
    </source>
</evidence>
<dbReference type="Proteomes" id="UP001318040">
    <property type="component" value="Chromosome 19"/>
</dbReference>
<keyword evidence="4 7" id="KW-1133">Transmembrane helix</keyword>
<evidence type="ECO:0000313" key="11">
    <source>
        <dbReference type="RefSeq" id="XP_032812982.1"/>
    </source>
</evidence>
<dbReference type="GO" id="GO:0016020">
    <property type="term" value="C:membrane"/>
    <property type="evidence" value="ECO:0007669"/>
    <property type="project" value="UniProtKB-SubCell"/>
</dbReference>
<evidence type="ECO:0000256" key="5">
    <source>
        <dbReference type="ARBA" id="ARBA00023136"/>
    </source>
</evidence>
<evidence type="ECO:0000313" key="10">
    <source>
        <dbReference type="RefSeq" id="XP_032812981.1"/>
    </source>
</evidence>
<dbReference type="InterPro" id="IPR045014">
    <property type="entry name" value="TM41A/B"/>
</dbReference>
<sequence>MSLGYYFGPLLMFALASGALYHLSSKPPGFSNTTDAISFPSNLEELQQLAKVLNSYKAEQTGYVLLLFCSAYLYKQTFAIPGSVFLNVLGGALFGFWRGLPLCCLLTACGATCCYLLSRVFGKQIIISKFPSKVEALQKKVEENRESLFFFLLFLRFFPMSPNWFLNITAPIINIPIKHFFCSVLIGLLPYNFICVQAGCILSEVSSLDDVFSWATMLQLLAIALAALMPGALIQRCSHRRLKPLAGGTDNGLSIETHKSK</sequence>
<comment type="subcellular location">
    <subcellularLocation>
        <location evidence="1">Membrane</location>
        <topology evidence="1">Multi-pass membrane protein</topology>
    </subcellularLocation>
</comment>
<reference evidence="10 11" key="1">
    <citation type="submission" date="2025-04" db="UniProtKB">
        <authorList>
            <consortium name="RefSeq"/>
        </authorList>
    </citation>
    <scope>IDENTIFICATION</scope>
    <source>
        <tissue evidence="10 11">Sperm</tissue>
    </source>
</reference>